<evidence type="ECO:0000256" key="6">
    <source>
        <dbReference type="ARBA" id="ARBA00023002"/>
    </source>
</evidence>
<dbReference type="InterPro" id="IPR052530">
    <property type="entry name" value="NAD(P)H_nitroreductase"/>
</dbReference>
<comment type="caution">
    <text evidence="9">The sequence shown here is derived from an EMBL/GenBank/DDBJ whole genome shotgun (WGS) entry which is preliminary data.</text>
</comment>
<dbReference type="CDD" id="cd02135">
    <property type="entry name" value="YdjA-like"/>
    <property type="match status" value="1"/>
</dbReference>
<dbReference type="EMBL" id="FOXX01000001">
    <property type="protein sequence ID" value="SFQ22463.1"/>
    <property type="molecule type" value="Genomic_DNA"/>
</dbReference>
<evidence type="ECO:0000256" key="2">
    <source>
        <dbReference type="ARBA" id="ARBA00007118"/>
    </source>
</evidence>
<dbReference type="SUPFAM" id="SSF55469">
    <property type="entry name" value="FMN-dependent nitroreductase-like"/>
    <property type="match status" value="1"/>
</dbReference>
<keyword evidence="5" id="KW-0521">NADP</keyword>
<keyword evidence="6" id="KW-0560">Oxidoreductase</keyword>
<evidence type="ECO:0000313" key="9">
    <source>
        <dbReference type="EMBL" id="SFQ22463.1"/>
    </source>
</evidence>
<name>A0A1I5WRR6_9BACI</name>
<organism evidence="9 10">
    <name type="scientific">Priestia endophytica DSM 13796</name>
    <dbReference type="NCBI Taxonomy" id="1121089"/>
    <lineage>
        <taxon>Bacteria</taxon>
        <taxon>Bacillati</taxon>
        <taxon>Bacillota</taxon>
        <taxon>Bacilli</taxon>
        <taxon>Bacillales</taxon>
        <taxon>Bacillaceae</taxon>
        <taxon>Priestia</taxon>
    </lineage>
</organism>
<evidence type="ECO:0000256" key="5">
    <source>
        <dbReference type="ARBA" id="ARBA00022857"/>
    </source>
</evidence>
<dbReference type="InterPro" id="IPR000415">
    <property type="entry name" value="Nitroreductase-like"/>
</dbReference>
<comment type="cofactor">
    <cofactor evidence="1">
        <name>FMN</name>
        <dbReference type="ChEBI" id="CHEBI:58210"/>
    </cofactor>
</comment>
<comment type="similarity">
    <text evidence="2">Belongs to the nitroreductase family.</text>
</comment>
<proteinExistence type="inferred from homology"/>
<dbReference type="Pfam" id="PF00881">
    <property type="entry name" value="Nitroreductase"/>
    <property type="match status" value="1"/>
</dbReference>
<keyword evidence="10" id="KW-1185">Reference proteome</keyword>
<dbReference type="Gene3D" id="3.40.109.10">
    <property type="entry name" value="NADH Oxidase"/>
    <property type="match status" value="1"/>
</dbReference>
<evidence type="ECO:0000259" key="8">
    <source>
        <dbReference type="Pfam" id="PF00881"/>
    </source>
</evidence>
<feature type="domain" description="Nitroreductase" evidence="8">
    <location>
        <begin position="9"/>
        <end position="166"/>
    </location>
</feature>
<dbReference type="InterPro" id="IPR029479">
    <property type="entry name" value="Nitroreductase"/>
</dbReference>
<keyword evidence="7" id="KW-0520">NAD</keyword>
<keyword evidence="3" id="KW-0285">Flavoprotein</keyword>
<keyword evidence="4" id="KW-0288">FMN</keyword>
<evidence type="ECO:0000313" key="10">
    <source>
        <dbReference type="Proteomes" id="UP000182762"/>
    </source>
</evidence>
<gene>
    <name evidence="9" type="ORF">SAMN02745910_00712</name>
</gene>
<reference evidence="9 10" key="1">
    <citation type="submission" date="2016-10" db="EMBL/GenBank/DDBJ databases">
        <authorList>
            <person name="Varghese N."/>
            <person name="Submissions S."/>
        </authorList>
    </citation>
    <scope>NUCLEOTIDE SEQUENCE [LARGE SCALE GENOMIC DNA]</scope>
    <source>
        <strain evidence="9 10">DSM 13796</strain>
    </source>
</reference>
<evidence type="ECO:0000256" key="7">
    <source>
        <dbReference type="ARBA" id="ARBA00023027"/>
    </source>
</evidence>
<evidence type="ECO:0000256" key="1">
    <source>
        <dbReference type="ARBA" id="ARBA00001917"/>
    </source>
</evidence>
<evidence type="ECO:0000256" key="4">
    <source>
        <dbReference type="ARBA" id="ARBA00022643"/>
    </source>
</evidence>
<dbReference type="PANTHER" id="PTHR43821:SF1">
    <property type="entry name" value="NAD(P)H NITROREDUCTASE YDJA-RELATED"/>
    <property type="match status" value="1"/>
</dbReference>
<protein>
    <submittedName>
        <fullName evidence="9">Nitroreductase</fullName>
    </submittedName>
</protein>
<sequence>MTTLFDNLQKRRALRDHDGRPVEEEKLEKILEAATWAPNDRMREPWTFYVIKGEAKKRYEELAHTYLEERFPTKPHLVESSMKSVKNTPVHIVVTADVVEGDEEATGDNVYGVCCAINSMWLAAEELGLGFVWRTRGVGLIRDERLYEFIGAPEGKQIVGNLFIGYPTEESLGKMKDKKRTDYSEKTVWL</sequence>
<dbReference type="Proteomes" id="UP000182762">
    <property type="component" value="Unassembled WGS sequence"/>
</dbReference>
<evidence type="ECO:0000256" key="3">
    <source>
        <dbReference type="ARBA" id="ARBA00022630"/>
    </source>
</evidence>
<dbReference type="GeneID" id="93709472"/>
<dbReference type="PANTHER" id="PTHR43821">
    <property type="entry name" value="NAD(P)H NITROREDUCTASE YDJA-RELATED"/>
    <property type="match status" value="1"/>
</dbReference>
<dbReference type="RefSeq" id="WP_061802149.1">
    <property type="nucleotide sequence ID" value="NZ_FOXX01000001.1"/>
</dbReference>
<accession>A0A1I5WRR6</accession>
<dbReference type="InterPro" id="IPR026021">
    <property type="entry name" value="YdjA-like"/>
</dbReference>